<dbReference type="RefSeq" id="WP_344942476.1">
    <property type="nucleotide sequence ID" value="NZ_BAAAZG010000003.1"/>
</dbReference>
<evidence type="ECO:0000259" key="8">
    <source>
        <dbReference type="Pfam" id="PF01545"/>
    </source>
</evidence>
<feature type="transmembrane region" description="Helical" evidence="7">
    <location>
        <begin position="202"/>
        <end position="223"/>
    </location>
</feature>
<dbReference type="SUPFAM" id="SSF161111">
    <property type="entry name" value="Cation efflux protein transmembrane domain-like"/>
    <property type="match status" value="1"/>
</dbReference>
<evidence type="ECO:0000256" key="3">
    <source>
        <dbReference type="ARBA" id="ARBA00022692"/>
    </source>
</evidence>
<evidence type="ECO:0000256" key="5">
    <source>
        <dbReference type="ARBA" id="ARBA00023136"/>
    </source>
</evidence>
<evidence type="ECO:0000256" key="4">
    <source>
        <dbReference type="ARBA" id="ARBA00022989"/>
    </source>
</evidence>
<dbReference type="EMBL" id="BAAAZG010000003">
    <property type="protein sequence ID" value="GAA4062031.1"/>
    <property type="molecule type" value="Genomic_DNA"/>
</dbReference>
<dbReference type="InterPro" id="IPR002524">
    <property type="entry name" value="Cation_efflux"/>
</dbReference>
<feature type="transmembrane region" description="Helical" evidence="7">
    <location>
        <begin position="74"/>
        <end position="95"/>
    </location>
</feature>
<sequence length="365" mass="39733">MTEHQTEQTDRQAEQQTEQQTEQQAGRRPQGDDQGTRRGRHRESMLTVLLALGANLGIAVAKTAAALITGSASMAAEAAHSVADTFNEVLLMVGLRRSGRPADRRHPLGYGKERYIWTLLVAVAIFGMGALFAFYQGVQTLLGHRGGEADPLAGYAVLAVSFVLEAISLRQAWRQVRGDARDEGLPVRTHIRRTDDPTSVSVLLEDSAALAGLTLAFAGLGLHQLTGSAAWDGVGSILIGVLLTAVALVLGRINLNLLVGNQADPRLVRDVRAHLGRAPEIEWVVDIVTMTFGADRVLVCARLDFRDALTSADVERACVRMAQELRERHEEIDEVFLEPVPRDDPELRHRVIARYGRVAPPPSSS</sequence>
<evidence type="ECO:0000256" key="6">
    <source>
        <dbReference type="SAM" id="MobiDB-lite"/>
    </source>
</evidence>
<dbReference type="Proteomes" id="UP001500683">
    <property type="component" value="Unassembled WGS sequence"/>
</dbReference>
<reference evidence="10" key="1">
    <citation type="journal article" date="2019" name="Int. J. Syst. Evol. Microbiol.">
        <title>The Global Catalogue of Microorganisms (GCM) 10K type strain sequencing project: providing services to taxonomists for standard genome sequencing and annotation.</title>
        <authorList>
            <consortium name="The Broad Institute Genomics Platform"/>
            <consortium name="The Broad Institute Genome Sequencing Center for Infectious Disease"/>
            <person name="Wu L."/>
            <person name="Ma J."/>
        </authorList>
    </citation>
    <scope>NUCLEOTIDE SEQUENCE [LARGE SCALE GENOMIC DNA]</scope>
    <source>
        <strain evidence="10">JCM 16702</strain>
    </source>
</reference>
<dbReference type="Gene3D" id="1.20.1510.10">
    <property type="entry name" value="Cation efflux protein transmembrane domain"/>
    <property type="match status" value="1"/>
</dbReference>
<feature type="domain" description="Cation efflux protein transmembrane" evidence="8">
    <location>
        <begin position="48"/>
        <end position="258"/>
    </location>
</feature>
<gene>
    <name evidence="9" type="ORF">GCM10022214_13980</name>
</gene>
<evidence type="ECO:0000256" key="2">
    <source>
        <dbReference type="ARBA" id="ARBA00022448"/>
    </source>
</evidence>
<feature type="compositionally biased region" description="Low complexity" evidence="6">
    <location>
        <begin position="14"/>
        <end position="24"/>
    </location>
</feature>
<dbReference type="InterPro" id="IPR058533">
    <property type="entry name" value="Cation_efflux_TM"/>
</dbReference>
<dbReference type="NCBIfam" id="TIGR01297">
    <property type="entry name" value="CDF"/>
    <property type="match status" value="1"/>
</dbReference>
<evidence type="ECO:0000313" key="9">
    <source>
        <dbReference type="EMBL" id="GAA4062031.1"/>
    </source>
</evidence>
<comment type="caution">
    <text evidence="9">The sequence shown here is derived from an EMBL/GenBank/DDBJ whole genome shotgun (WGS) entry which is preliminary data.</text>
</comment>
<keyword evidence="5 7" id="KW-0472">Membrane</keyword>
<keyword evidence="10" id="KW-1185">Reference proteome</keyword>
<keyword evidence="3 7" id="KW-0812">Transmembrane</keyword>
<keyword evidence="4 7" id="KW-1133">Transmembrane helix</keyword>
<dbReference type="InterPro" id="IPR027469">
    <property type="entry name" value="Cation_efflux_TMD_sf"/>
</dbReference>
<feature type="region of interest" description="Disordered" evidence="6">
    <location>
        <begin position="1"/>
        <end position="40"/>
    </location>
</feature>
<protein>
    <submittedName>
        <fullName evidence="9">Cation diffusion facilitator family transporter</fullName>
    </submittedName>
</protein>
<dbReference type="PANTHER" id="PTHR13414:SF9">
    <property type="entry name" value="PROTON-COUPLED ZINC ANTIPORTER SLC30A9, MITOCHONDRIAL"/>
    <property type="match status" value="1"/>
</dbReference>
<evidence type="ECO:0000313" key="10">
    <source>
        <dbReference type="Proteomes" id="UP001500683"/>
    </source>
</evidence>
<feature type="transmembrane region" description="Helical" evidence="7">
    <location>
        <begin position="46"/>
        <end position="68"/>
    </location>
</feature>
<name>A0ABP7VA66_9ACTN</name>
<dbReference type="PANTHER" id="PTHR13414">
    <property type="entry name" value="HUEL-CATION TRANSPORTER"/>
    <property type="match status" value="1"/>
</dbReference>
<proteinExistence type="predicted"/>
<dbReference type="Pfam" id="PF01545">
    <property type="entry name" value="Cation_efflux"/>
    <property type="match status" value="1"/>
</dbReference>
<feature type="compositionally biased region" description="Basic and acidic residues" evidence="6">
    <location>
        <begin position="1"/>
        <end position="13"/>
    </location>
</feature>
<feature type="transmembrane region" description="Helical" evidence="7">
    <location>
        <begin position="229"/>
        <end position="250"/>
    </location>
</feature>
<organism evidence="9 10">
    <name type="scientific">Actinomadura miaoliensis</name>
    <dbReference type="NCBI Taxonomy" id="430685"/>
    <lineage>
        <taxon>Bacteria</taxon>
        <taxon>Bacillati</taxon>
        <taxon>Actinomycetota</taxon>
        <taxon>Actinomycetes</taxon>
        <taxon>Streptosporangiales</taxon>
        <taxon>Thermomonosporaceae</taxon>
        <taxon>Actinomadura</taxon>
    </lineage>
</organism>
<dbReference type="InterPro" id="IPR040177">
    <property type="entry name" value="SLC30A9"/>
</dbReference>
<evidence type="ECO:0000256" key="7">
    <source>
        <dbReference type="SAM" id="Phobius"/>
    </source>
</evidence>
<keyword evidence="2" id="KW-0813">Transport</keyword>
<feature type="transmembrane region" description="Helical" evidence="7">
    <location>
        <begin position="155"/>
        <end position="173"/>
    </location>
</feature>
<accession>A0ABP7VA66</accession>
<evidence type="ECO:0000256" key="1">
    <source>
        <dbReference type="ARBA" id="ARBA00004141"/>
    </source>
</evidence>
<comment type="subcellular location">
    <subcellularLocation>
        <location evidence="1">Membrane</location>
        <topology evidence="1">Multi-pass membrane protein</topology>
    </subcellularLocation>
</comment>
<feature type="transmembrane region" description="Helical" evidence="7">
    <location>
        <begin position="115"/>
        <end position="135"/>
    </location>
</feature>